<keyword evidence="2" id="KW-0560">Oxidoreductase</keyword>
<protein>
    <submittedName>
        <fullName evidence="4">Deazaflavin-dependent nitroreductase</fullName>
    </submittedName>
</protein>
<evidence type="ECO:0000256" key="2">
    <source>
        <dbReference type="ARBA" id="ARBA00023002"/>
    </source>
</evidence>
<dbReference type="KEGG" id="mlj:MLAC_47600"/>
<reference evidence="4 5" key="1">
    <citation type="journal article" date="2019" name="Emerg. Microbes Infect.">
        <title>Comprehensive subspecies identification of 175 nontuberculous mycobacteria species based on 7547 genomic profiles.</title>
        <authorList>
            <person name="Matsumoto Y."/>
            <person name="Kinjo T."/>
            <person name="Motooka D."/>
            <person name="Nabeya D."/>
            <person name="Jung N."/>
            <person name="Uechi K."/>
            <person name="Horii T."/>
            <person name="Iida T."/>
            <person name="Fujita J."/>
            <person name="Nakamura S."/>
        </authorList>
    </citation>
    <scope>NUCLEOTIDE SEQUENCE [LARGE SCALE GENOMIC DNA]</scope>
    <source>
        <strain evidence="4 5">JCM 15657</strain>
    </source>
</reference>
<dbReference type="Pfam" id="PF04075">
    <property type="entry name" value="F420H2_quin_red"/>
    <property type="match status" value="1"/>
</dbReference>
<dbReference type="GO" id="GO:0070967">
    <property type="term" value="F:coenzyme F420 binding"/>
    <property type="evidence" value="ECO:0007669"/>
    <property type="project" value="TreeGrafter"/>
</dbReference>
<dbReference type="OrthoDB" id="8225825at2"/>
<dbReference type="AlphaFoldDB" id="A0A1X1XT72"/>
<dbReference type="InterPro" id="IPR012349">
    <property type="entry name" value="Split_barrel_FMN-bd"/>
</dbReference>
<gene>
    <name evidence="4" type="ORF">MLAC_47600</name>
</gene>
<dbReference type="PANTHER" id="PTHR39428:SF3">
    <property type="entry name" value="DEAZAFLAVIN-DEPENDENT NITROREDUCTASE"/>
    <property type="match status" value="1"/>
</dbReference>
<name>A0A1X1XT72_9MYCO</name>
<comment type="similarity">
    <text evidence="1">Belongs to the F420H(2)-dependent quinone reductase family.</text>
</comment>
<dbReference type="Gene3D" id="2.30.110.10">
    <property type="entry name" value="Electron Transport, Fmn-binding Protein, Chain A"/>
    <property type="match status" value="1"/>
</dbReference>
<evidence type="ECO:0000256" key="1">
    <source>
        <dbReference type="ARBA" id="ARBA00008710"/>
    </source>
</evidence>
<dbReference type="SUPFAM" id="SSF50475">
    <property type="entry name" value="FMN-binding split barrel"/>
    <property type="match status" value="1"/>
</dbReference>
<dbReference type="NCBIfam" id="TIGR00026">
    <property type="entry name" value="hi_GC_TIGR00026"/>
    <property type="match status" value="1"/>
</dbReference>
<evidence type="ECO:0000313" key="5">
    <source>
        <dbReference type="Proteomes" id="UP000466396"/>
    </source>
</evidence>
<dbReference type="PANTHER" id="PTHR39428">
    <property type="entry name" value="F420H(2)-DEPENDENT QUINONE REDUCTASE RV1261C"/>
    <property type="match status" value="1"/>
</dbReference>
<dbReference type="Proteomes" id="UP000466396">
    <property type="component" value="Chromosome"/>
</dbReference>
<sequence length="148" mass="17061">MKRPRALNSPWTSQFIKWMARANTWIYRRTDGKLGGTFQKSPVALLTTTGRKTGQPRVSPVLYLRDGDRVILGASSGGRDKHPMWYLNLKANPKVQVRIKKEVLDLAARDATDEERARYWPQLVAMYPMFEHYQSWTDRTIPIVVCAP</sequence>
<accession>A0A1X1XT72</accession>
<dbReference type="RefSeq" id="WP_085162347.1">
    <property type="nucleotide sequence ID" value="NZ_AP022581.1"/>
</dbReference>
<proteinExistence type="inferred from homology"/>
<dbReference type="GO" id="GO:0005886">
    <property type="term" value="C:plasma membrane"/>
    <property type="evidence" value="ECO:0007669"/>
    <property type="project" value="TreeGrafter"/>
</dbReference>
<dbReference type="InterPro" id="IPR004378">
    <property type="entry name" value="F420H2_quin_Rdtase"/>
</dbReference>
<dbReference type="STRING" id="169765.AWC15_06910"/>
<organism evidence="4 5">
    <name type="scientific">Mycobacterium lacus</name>
    <dbReference type="NCBI Taxonomy" id="169765"/>
    <lineage>
        <taxon>Bacteria</taxon>
        <taxon>Bacillati</taxon>
        <taxon>Actinomycetota</taxon>
        <taxon>Actinomycetes</taxon>
        <taxon>Mycobacteriales</taxon>
        <taxon>Mycobacteriaceae</taxon>
        <taxon>Mycobacterium</taxon>
    </lineage>
</organism>
<comment type="catalytic activity">
    <reaction evidence="3">
        <text>oxidized coenzyme F420-(gamma-L-Glu)(n) + a quinol + H(+) = reduced coenzyme F420-(gamma-L-Glu)(n) + a quinone</text>
        <dbReference type="Rhea" id="RHEA:39663"/>
        <dbReference type="Rhea" id="RHEA-COMP:12939"/>
        <dbReference type="Rhea" id="RHEA-COMP:14378"/>
        <dbReference type="ChEBI" id="CHEBI:15378"/>
        <dbReference type="ChEBI" id="CHEBI:24646"/>
        <dbReference type="ChEBI" id="CHEBI:132124"/>
        <dbReference type="ChEBI" id="CHEBI:133980"/>
        <dbReference type="ChEBI" id="CHEBI:139511"/>
    </reaction>
</comment>
<evidence type="ECO:0000256" key="3">
    <source>
        <dbReference type="ARBA" id="ARBA00049106"/>
    </source>
</evidence>
<keyword evidence="5" id="KW-1185">Reference proteome</keyword>
<dbReference type="GO" id="GO:0016491">
    <property type="term" value="F:oxidoreductase activity"/>
    <property type="evidence" value="ECO:0007669"/>
    <property type="project" value="UniProtKB-KW"/>
</dbReference>
<evidence type="ECO:0000313" key="4">
    <source>
        <dbReference type="EMBL" id="BBX99466.1"/>
    </source>
</evidence>
<dbReference type="EMBL" id="AP022581">
    <property type="protein sequence ID" value="BBX99466.1"/>
    <property type="molecule type" value="Genomic_DNA"/>
</dbReference>